<reference evidence="2" key="1">
    <citation type="submission" date="2016-10" db="EMBL/GenBank/DDBJ databases">
        <authorList>
            <person name="Varghese N."/>
            <person name="Submissions S."/>
        </authorList>
    </citation>
    <scope>NUCLEOTIDE SEQUENCE [LARGE SCALE GENOMIC DNA]</scope>
    <source>
        <strain evidence="2">JCM 18416</strain>
    </source>
</reference>
<gene>
    <name evidence="1" type="ORF">SAMN05216213_103404</name>
</gene>
<organism evidence="1 2">
    <name type="scientific">Ectopseudomonas guguanensis</name>
    <dbReference type="NCBI Taxonomy" id="1198456"/>
    <lineage>
        <taxon>Bacteria</taxon>
        <taxon>Pseudomonadati</taxon>
        <taxon>Pseudomonadota</taxon>
        <taxon>Gammaproteobacteria</taxon>
        <taxon>Pseudomonadales</taxon>
        <taxon>Pseudomonadaceae</taxon>
        <taxon>Ectopseudomonas</taxon>
    </lineage>
</organism>
<dbReference type="GeneID" id="300931087"/>
<dbReference type="Proteomes" id="UP000199460">
    <property type="component" value="Unassembled WGS sequence"/>
</dbReference>
<keyword evidence="2" id="KW-1185">Reference proteome</keyword>
<evidence type="ECO:0008006" key="3">
    <source>
        <dbReference type="Google" id="ProtNLM"/>
    </source>
</evidence>
<evidence type="ECO:0000313" key="1">
    <source>
        <dbReference type="EMBL" id="SDP35899.1"/>
    </source>
</evidence>
<sequence length="259" mass="29342">MDEETIKRLMPLLEKAYDDVGRGAGRELGSILEDVVKTFRLALAPIQYTAFLQDSLRGHLEKCFRKVPKENLISPARSLTLPICEQLRFHEDGVLAELYTNLLSCSMDRERVSYAHPGFINVIAQMAPDEALLLEQLSSREGKLFIRCGEQSRFPYAPLEAERRSLYTESVYDQPIESSIEPFMVKPEKLAAPELFLTYLEHLVSMGVVEYTNDHGVYNLAGVSRSGLQIETFVIRLSMYGRLFHTACMADSTFGNAYD</sequence>
<dbReference type="AlphaFoldDB" id="A0A1H0S2T3"/>
<protein>
    <recommendedName>
        <fullName evidence="3">DUF4393 domain-containing protein</fullName>
    </recommendedName>
</protein>
<dbReference type="Pfam" id="PF14337">
    <property type="entry name" value="Abi_alpha"/>
    <property type="match status" value="1"/>
</dbReference>
<name>A0A1H0S2T3_9GAMM</name>
<dbReference type="RefSeq" id="WP_090429101.1">
    <property type="nucleotide sequence ID" value="NZ_FNJJ01000003.1"/>
</dbReference>
<evidence type="ECO:0000313" key="2">
    <source>
        <dbReference type="Proteomes" id="UP000199460"/>
    </source>
</evidence>
<dbReference type="InterPro" id="IPR025506">
    <property type="entry name" value="Abi_alpha"/>
</dbReference>
<dbReference type="EMBL" id="FNJJ01000003">
    <property type="protein sequence ID" value="SDP35899.1"/>
    <property type="molecule type" value="Genomic_DNA"/>
</dbReference>
<proteinExistence type="predicted"/>
<accession>A0A1H0S2T3</accession>
<dbReference type="OrthoDB" id="1347735at2"/>